<sequence>MATLTLAKKNPLSLFRGVCWNRIVIDQSCLFTLPTALSYALRLLPAPAFPSGWMEAIAQVSDMIVADEALVINGDLDLADHSSNDHGDLDIADHSSNDHGDPDVADHFSNDYGDLDIADHCNNDHGSNSNADEDSDFDVIDNSDNESASDLDIDDYSENESDVDKDSNSDNKSEEAQEEDDGELGPIDELERTGTVPCLSRCGKIFDTYAQAFRHYKKFCPISRQQNIPGALHACPYPSCTLKFTWIKLSKHLQQRVFVHEPTTFICRMCGLYFPDRYRQGMHETWHCKMTRNQRAVKAGQRKQKPPKQLLKPKPNLHFPVFLQVNLSPTIGSSPIILFARASNHFPKAQKMAVRAYLDGHPEFLHQ</sequence>
<gene>
    <name evidence="3" type="ORF">K491DRAFT_368848</name>
</gene>
<keyword evidence="4" id="KW-1185">Reference proteome</keyword>
<proteinExistence type="predicted"/>
<organism evidence="3 4">
    <name type="scientific">Lophiostoma macrostomum CBS 122681</name>
    <dbReference type="NCBI Taxonomy" id="1314788"/>
    <lineage>
        <taxon>Eukaryota</taxon>
        <taxon>Fungi</taxon>
        <taxon>Dikarya</taxon>
        <taxon>Ascomycota</taxon>
        <taxon>Pezizomycotina</taxon>
        <taxon>Dothideomycetes</taxon>
        <taxon>Pleosporomycetidae</taxon>
        <taxon>Pleosporales</taxon>
        <taxon>Lophiostomataceae</taxon>
        <taxon>Lophiostoma</taxon>
    </lineage>
</organism>
<reference evidence="3" key="1">
    <citation type="journal article" date="2020" name="Stud. Mycol.">
        <title>101 Dothideomycetes genomes: a test case for predicting lifestyles and emergence of pathogens.</title>
        <authorList>
            <person name="Haridas S."/>
            <person name="Albert R."/>
            <person name="Binder M."/>
            <person name="Bloem J."/>
            <person name="Labutti K."/>
            <person name="Salamov A."/>
            <person name="Andreopoulos B."/>
            <person name="Baker S."/>
            <person name="Barry K."/>
            <person name="Bills G."/>
            <person name="Bluhm B."/>
            <person name="Cannon C."/>
            <person name="Castanera R."/>
            <person name="Culley D."/>
            <person name="Daum C."/>
            <person name="Ezra D."/>
            <person name="Gonzalez J."/>
            <person name="Henrissat B."/>
            <person name="Kuo A."/>
            <person name="Liang C."/>
            <person name="Lipzen A."/>
            <person name="Lutzoni F."/>
            <person name="Magnuson J."/>
            <person name="Mondo S."/>
            <person name="Nolan M."/>
            <person name="Ohm R."/>
            <person name="Pangilinan J."/>
            <person name="Park H.-J."/>
            <person name="Ramirez L."/>
            <person name="Alfaro M."/>
            <person name="Sun H."/>
            <person name="Tritt A."/>
            <person name="Yoshinaga Y."/>
            <person name="Zwiers L.-H."/>
            <person name="Turgeon B."/>
            <person name="Goodwin S."/>
            <person name="Spatafora J."/>
            <person name="Crous P."/>
            <person name="Grigoriev I."/>
        </authorList>
    </citation>
    <scope>NUCLEOTIDE SEQUENCE</scope>
    <source>
        <strain evidence="3">CBS 122681</strain>
    </source>
</reference>
<accession>A0A6A6TAC0</accession>
<feature type="compositionally biased region" description="Acidic residues" evidence="1">
    <location>
        <begin position="131"/>
        <end position="161"/>
    </location>
</feature>
<name>A0A6A6TAC0_9PLEO</name>
<feature type="domain" description="C2H2-type" evidence="2">
    <location>
        <begin position="267"/>
        <end position="287"/>
    </location>
</feature>
<feature type="compositionally biased region" description="Acidic residues" evidence="1">
    <location>
        <begin position="176"/>
        <end position="188"/>
    </location>
</feature>
<dbReference type="PROSITE" id="PS00028">
    <property type="entry name" value="ZINC_FINGER_C2H2_1"/>
    <property type="match status" value="1"/>
</dbReference>
<dbReference type="InterPro" id="IPR013087">
    <property type="entry name" value="Znf_C2H2_type"/>
</dbReference>
<evidence type="ECO:0000313" key="3">
    <source>
        <dbReference type="EMBL" id="KAF2656756.1"/>
    </source>
</evidence>
<dbReference type="AlphaFoldDB" id="A0A6A6TAC0"/>
<evidence type="ECO:0000259" key="2">
    <source>
        <dbReference type="PROSITE" id="PS00028"/>
    </source>
</evidence>
<feature type="compositionally biased region" description="Basic and acidic residues" evidence="1">
    <location>
        <begin position="87"/>
        <end position="109"/>
    </location>
</feature>
<feature type="compositionally biased region" description="Basic and acidic residues" evidence="1">
    <location>
        <begin position="162"/>
        <end position="175"/>
    </location>
</feature>
<dbReference type="Proteomes" id="UP000799324">
    <property type="component" value="Unassembled WGS sequence"/>
</dbReference>
<protein>
    <recommendedName>
        <fullName evidence="2">C2H2-type domain-containing protein</fullName>
    </recommendedName>
</protein>
<feature type="region of interest" description="Disordered" evidence="1">
    <location>
        <begin position="87"/>
        <end position="189"/>
    </location>
</feature>
<evidence type="ECO:0000313" key="4">
    <source>
        <dbReference type="Proteomes" id="UP000799324"/>
    </source>
</evidence>
<dbReference type="EMBL" id="MU004333">
    <property type="protein sequence ID" value="KAF2656756.1"/>
    <property type="molecule type" value="Genomic_DNA"/>
</dbReference>
<evidence type="ECO:0000256" key="1">
    <source>
        <dbReference type="SAM" id="MobiDB-lite"/>
    </source>
</evidence>